<dbReference type="GO" id="GO:0006355">
    <property type="term" value="P:regulation of DNA-templated transcription"/>
    <property type="evidence" value="ECO:0007669"/>
    <property type="project" value="TreeGrafter"/>
</dbReference>
<organism evidence="5 6">
    <name type="scientific">Ficus carica</name>
    <name type="common">Common fig</name>
    <dbReference type="NCBI Taxonomy" id="3494"/>
    <lineage>
        <taxon>Eukaryota</taxon>
        <taxon>Viridiplantae</taxon>
        <taxon>Streptophyta</taxon>
        <taxon>Embryophyta</taxon>
        <taxon>Tracheophyta</taxon>
        <taxon>Spermatophyta</taxon>
        <taxon>Magnoliopsida</taxon>
        <taxon>eudicotyledons</taxon>
        <taxon>Gunneridae</taxon>
        <taxon>Pentapetalae</taxon>
        <taxon>rosids</taxon>
        <taxon>fabids</taxon>
        <taxon>Rosales</taxon>
        <taxon>Moraceae</taxon>
        <taxon>Ficeae</taxon>
        <taxon>Ficus</taxon>
    </lineage>
</organism>
<dbReference type="Gramene" id="FCD_00001952-RA">
    <property type="protein sequence ID" value="FCD_00001952-RA:cds"/>
    <property type="gene ID" value="FCD_00001952"/>
</dbReference>
<comment type="caution">
    <text evidence="5">The sequence shown here is derived from an EMBL/GenBank/DDBJ whole genome shotgun (WGS) entry which is preliminary data.</text>
</comment>
<dbReference type="PANTHER" id="PTHR31874">
    <property type="entry name" value="CCT MOTIF FAMILY PROTEIN, EXPRESSED"/>
    <property type="match status" value="1"/>
</dbReference>
<evidence type="ECO:0000256" key="3">
    <source>
        <dbReference type="PROSITE-ProRule" id="PRU00357"/>
    </source>
</evidence>
<dbReference type="EMBL" id="BTGU01000001">
    <property type="protein sequence ID" value="GMN23566.1"/>
    <property type="molecule type" value="Genomic_DNA"/>
</dbReference>
<proteinExistence type="predicted"/>
<accession>A0AA87Z8S7</accession>
<reference evidence="5" key="1">
    <citation type="submission" date="2023-07" db="EMBL/GenBank/DDBJ databases">
        <title>draft genome sequence of fig (Ficus carica).</title>
        <authorList>
            <person name="Takahashi T."/>
            <person name="Nishimura K."/>
        </authorList>
    </citation>
    <scope>NUCLEOTIDE SEQUENCE</scope>
</reference>
<dbReference type="AlphaFoldDB" id="A0AA87Z8S7"/>
<dbReference type="PANTHER" id="PTHR31874:SF41">
    <property type="entry name" value="CCT MOTIF FAMILY PROTEIN"/>
    <property type="match status" value="1"/>
</dbReference>
<gene>
    <name evidence="5" type="ORF">TIFTF001_000167</name>
</gene>
<sequence>MGMNSFLKSPKKEELQVPDTNTFSHFNDTKKIGEEVDIMDDLERILGINEDEVKFTKTNAGQLNWEFADWDEFRGGEDQEEEEEERELKLFDKEITKCFFEEEGYYNNIIRDDVIKREHHVIGFWDEDYHRVSLNLNLNYQEVLDAWSDRGSLWADDCSLSMATNGYMGEVPVMEEEKTRREARVLRYKEKRQTRLFSKKIRYQVRKLNADKRPRLKGRFVKRVS</sequence>
<name>A0AA87Z8S7_FICCA</name>
<dbReference type="InterPro" id="IPR010402">
    <property type="entry name" value="CCT_domain"/>
</dbReference>
<evidence type="ECO:0000259" key="4">
    <source>
        <dbReference type="PROSITE" id="PS51017"/>
    </source>
</evidence>
<keyword evidence="2 3" id="KW-0539">Nucleus</keyword>
<evidence type="ECO:0000313" key="6">
    <source>
        <dbReference type="Proteomes" id="UP001187192"/>
    </source>
</evidence>
<dbReference type="Proteomes" id="UP001187192">
    <property type="component" value="Unassembled WGS sequence"/>
</dbReference>
<keyword evidence="6" id="KW-1185">Reference proteome</keyword>
<dbReference type="InterPro" id="IPR052453">
    <property type="entry name" value="CONSTANS-like_ZF"/>
</dbReference>
<feature type="domain" description="CCT" evidence="4">
    <location>
        <begin position="181"/>
        <end position="223"/>
    </location>
</feature>
<evidence type="ECO:0000256" key="1">
    <source>
        <dbReference type="ARBA" id="ARBA00004123"/>
    </source>
</evidence>
<evidence type="ECO:0000256" key="2">
    <source>
        <dbReference type="ARBA" id="ARBA00023242"/>
    </source>
</evidence>
<protein>
    <recommendedName>
        <fullName evidence="4">CCT domain-containing protein</fullName>
    </recommendedName>
</protein>
<evidence type="ECO:0000313" key="5">
    <source>
        <dbReference type="EMBL" id="GMN23566.1"/>
    </source>
</evidence>
<dbReference type="PROSITE" id="PS51017">
    <property type="entry name" value="CCT"/>
    <property type="match status" value="1"/>
</dbReference>
<dbReference type="Pfam" id="PF06203">
    <property type="entry name" value="CCT"/>
    <property type="match status" value="1"/>
</dbReference>
<dbReference type="GO" id="GO:0005634">
    <property type="term" value="C:nucleus"/>
    <property type="evidence" value="ECO:0007669"/>
    <property type="project" value="UniProtKB-SubCell"/>
</dbReference>
<comment type="subcellular location">
    <subcellularLocation>
        <location evidence="1 3">Nucleus</location>
    </subcellularLocation>
</comment>